<proteinExistence type="predicted"/>
<gene>
    <name evidence="2" type="ORF">GCM10009627_24320</name>
</gene>
<dbReference type="Pfam" id="PF12802">
    <property type="entry name" value="MarR_2"/>
    <property type="match status" value="1"/>
</dbReference>
<dbReference type="InterPro" id="IPR036390">
    <property type="entry name" value="WH_DNA-bd_sf"/>
</dbReference>
<reference evidence="2 3" key="1">
    <citation type="journal article" date="2019" name="Int. J. Syst. Evol. Microbiol.">
        <title>The Global Catalogue of Microorganisms (GCM) 10K type strain sequencing project: providing services to taxonomists for standard genome sequencing and annotation.</title>
        <authorList>
            <consortium name="The Broad Institute Genomics Platform"/>
            <consortium name="The Broad Institute Genome Sequencing Center for Infectious Disease"/>
            <person name="Wu L."/>
            <person name="Ma J."/>
        </authorList>
    </citation>
    <scope>NUCLEOTIDE SEQUENCE [LARGE SCALE GENOMIC DNA]</scope>
    <source>
        <strain evidence="2 3">JCM 12140</strain>
    </source>
</reference>
<dbReference type="EMBL" id="BAAAJX010000013">
    <property type="protein sequence ID" value="GAA1494086.1"/>
    <property type="molecule type" value="Genomic_DNA"/>
</dbReference>
<sequence length="171" mass="18867">MTTQDLAEPSGSWYPDDDATRRGVAVLHALRRYRASETAMRRRTRDSMGMGETDLLAVRHLLQAQRAGRSVSPKDLAAYLRISSASTTILVDRLAKSGHVRREPHPTDRRGLVIVPTVETDAEVRATLGTMHRRMMQIAEGLSAPDARVVAVFLEQMRVAVDQVDPPVVAG</sequence>
<evidence type="ECO:0000313" key="2">
    <source>
        <dbReference type="EMBL" id="GAA1494086.1"/>
    </source>
</evidence>
<dbReference type="PROSITE" id="PS50995">
    <property type="entry name" value="HTH_MARR_2"/>
    <property type="match status" value="1"/>
</dbReference>
<dbReference type="InterPro" id="IPR000835">
    <property type="entry name" value="HTH_MarR-typ"/>
</dbReference>
<dbReference type="RefSeq" id="WP_204609891.1">
    <property type="nucleotide sequence ID" value="NZ_BAAAJX010000013.1"/>
</dbReference>
<accession>A0ABN1ZEF4</accession>
<dbReference type="InterPro" id="IPR036388">
    <property type="entry name" value="WH-like_DNA-bd_sf"/>
</dbReference>
<evidence type="ECO:0000313" key="3">
    <source>
        <dbReference type="Proteomes" id="UP001501742"/>
    </source>
</evidence>
<comment type="caution">
    <text evidence="2">The sequence shown here is derived from an EMBL/GenBank/DDBJ whole genome shotgun (WGS) entry which is preliminary data.</text>
</comment>
<dbReference type="PANTHER" id="PTHR33164">
    <property type="entry name" value="TRANSCRIPTIONAL REGULATOR, MARR FAMILY"/>
    <property type="match status" value="1"/>
</dbReference>
<dbReference type="PRINTS" id="PR00598">
    <property type="entry name" value="HTHMARR"/>
</dbReference>
<name>A0ABN1ZEF4_9MICO</name>
<dbReference type="PANTHER" id="PTHR33164:SF43">
    <property type="entry name" value="HTH-TYPE TRANSCRIPTIONAL REPRESSOR YETL"/>
    <property type="match status" value="1"/>
</dbReference>
<dbReference type="Proteomes" id="UP001501742">
    <property type="component" value="Unassembled WGS sequence"/>
</dbReference>
<evidence type="ECO:0000259" key="1">
    <source>
        <dbReference type="PROSITE" id="PS50995"/>
    </source>
</evidence>
<dbReference type="Gene3D" id="1.10.10.10">
    <property type="entry name" value="Winged helix-like DNA-binding domain superfamily/Winged helix DNA-binding domain"/>
    <property type="match status" value="1"/>
</dbReference>
<protein>
    <submittedName>
        <fullName evidence="2">MarR family winged helix-turn-helix transcriptional regulator</fullName>
    </submittedName>
</protein>
<dbReference type="SUPFAM" id="SSF46785">
    <property type="entry name" value="Winged helix' DNA-binding domain"/>
    <property type="match status" value="1"/>
</dbReference>
<keyword evidence="3" id="KW-1185">Reference proteome</keyword>
<organism evidence="2 3">
    <name type="scientific">Curtobacterium herbarum</name>
    <dbReference type="NCBI Taxonomy" id="150122"/>
    <lineage>
        <taxon>Bacteria</taxon>
        <taxon>Bacillati</taxon>
        <taxon>Actinomycetota</taxon>
        <taxon>Actinomycetes</taxon>
        <taxon>Micrococcales</taxon>
        <taxon>Microbacteriaceae</taxon>
        <taxon>Curtobacterium</taxon>
    </lineage>
</organism>
<feature type="domain" description="HTH marR-type" evidence="1">
    <location>
        <begin position="19"/>
        <end position="159"/>
    </location>
</feature>
<dbReference type="SMART" id="SM00347">
    <property type="entry name" value="HTH_MARR"/>
    <property type="match status" value="1"/>
</dbReference>
<dbReference type="InterPro" id="IPR039422">
    <property type="entry name" value="MarR/SlyA-like"/>
</dbReference>